<evidence type="ECO:0000313" key="1">
    <source>
        <dbReference type="EMBL" id="CAK0873217.1"/>
    </source>
</evidence>
<dbReference type="PANTHER" id="PTHR33390">
    <property type="entry name" value="STRESS UP-REGULATED NOD 19 PROTEIN"/>
    <property type="match status" value="1"/>
</dbReference>
<dbReference type="InterPro" id="IPR011692">
    <property type="entry name" value="Stress_up-reg_Nod19"/>
</dbReference>
<dbReference type="PANTHER" id="PTHR33390:SF1">
    <property type="entry name" value="STRESS UP-REGULATED NOD 19 PROTEIN"/>
    <property type="match status" value="1"/>
</dbReference>
<dbReference type="Pfam" id="PF07712">
    <property type="entry name" value="SURNod19"/>
    <property type="match status" value="1"/>
</dbReference>
<dbReference type="Proteomes" id="UP001189429">
    <property type="component" value="Unassembled WGS sequence"/>
</dbReference>
<sequence>ILRGRAPCDVRARRLPAAGVQELPAGAGRVQPMAPLPILGFQLLLISLCSSAAVGVKSFTVWSDPIFLHRGEVHNSWVSPKGLPAEITRKFANRTMNLRMMQLDIVRVDNRTGEETVLPLYEAYNHHHALLIGPSESLWQVYNYSKMSPGLGPHSSSGHSGHGGCMMRGPAVRDLLGEVSRHVAKPLSRLAVFGGASGAEFRGTSTAIPAPYAYRVQYPVESFMVLMHFINVRGFSPKAKLWECPCTKARNINLTNNTIDGRLLLPFRCSEQLLRERNTACSLATYQGGYRCCDNGVYLTEEPPPPAPPDQIQAKFTFEYLEDDDVAPESVRPLTSPGCCDATADLEARHFGNVEYDVAQCQPGVAPELCVHEASSVQHFDMPTNESGHDEPVDPDEEFELIQAWGHQHVGALGMELYRDASSELLCRT</sequence>
<proteinExistence type="predicted"/>
<name>A0ABN9VIZ1_9DINO</name>
<keyword evidence="2" id="KW-1185">Reference proteome</keyword>
<dbReference type="EMBL" id="CAUYUJ010017253">
    <property type="protein sequence ID" value="CAK0873217.1"/>
    <property type="molecule type" value="Genomic_DNA"/>
</dbReference>
<reference evidence="1" key="1">
    <citation type="submission" date="2023-10" db="EMBL/GenBank/DDBJ databases">
        <authorList>
            <person name="Chen Y."/>
            <person name="Shah S."/>
            <person name="Dougan E. K."/>
            <person name="Thang M."/>
            <person name="Chan C."/>
        </authorList>
    </citation>
    <scope>NUCLEOTIDE SEQUENCE [LARGE SCALE GENOMIC DNA]</scope>
</reference>
<feature type="non-terminal residue" evidence="1">
    <location>
        <position position="429"/>
    </location>
</feature>
<feature type="non-terminal residue" evidence="1">
    <location>
        <position position="1"/>
    </location>
</feature>
<comment type="caution">
    <text evidence="1">The sequence shown here is derived from an EMBL/GenBank/DDBJ whole genome shotgun (WGS) entry which is preliminary data.</text>
</comment>
<organism evidence="1 2">
    <name type="scientific">Prorocentrum cordatum</name>
    <dbReference type="NCBI Taxonomy" id="2364126"/>
    <lineage>
        <taxon>Eukaryota</taxon>
        <taxon>Sar</taxon>
        <taxon>Alveolata</taxon>
        <taxon>Dinophyceae</taxon>
        <taxon>Prorocentrales</taxon>
        <taxon>Prorocentraceae</taxon>
        <taxon>Prorocentrum</taxon>
    </lineage>
</organism>
<evidence type="ECO:0000313" key="2">
    <source>
        <dbReference type="Proteomes" id="UP001189429"/>
    </source>
</evidence>
<gene>
    <name evidence="1" type="ORF">PCOR1329_LOCUS58479</name>
</gene>
<protein>
    <submittedName>
        <fullName evidence="1">Uncharacterized protein</fullName>
    </submittedName>
</protein>
<accession>A0ABN9VIZ1</accession>